<dbReference type="AlphaFoldDB" id="A0A7R8W505"/>
<dbReference type="SUPFAM" id="SSF53300">
    <property type="entry name" value="vWA-like"/>
    <property type="match status" value="1"/>
</dbReference>
<sequence length="418" mass="44321">MVLESTMICIDNSDFMRNGDFAPTRIQAQQDAVNLLFHSKTRQNPENNVGLITLAQPKVLTTLTSDPGKIMAKLHSVQPGGTVNLVTGIRIAHLALKHRQGKNHKMRIIVFVGSPVPHNEKDLVDLAKKLKKEKVSVDVVNFGEEQDENQELLQKFVETVGGGQSSSSSSGGSCHLATLISGCDLVDALVQSPIVGGEGGAGGGASGMGFDFGVNPNDDPELALALRVSMEEQRARQEAEARKAQEGGQPGSAIATEATPSGGMSAESSEEAMLQRALAASMGGPVAPIITPPAQPASANQTPDFSRMSEEEMIRYAMQMSMQEMEAAGASKTEEQAKEDSTKKSDPSSRDAGGAGIEPMAVDEPAETNPEDFSEVLQDQEFIQGVLGRLPGVDIGQQDPSQQRSDKTEQGDKKKGGK</sequence>
<feature type="compositionally biased region" description="Basic and acidic residues" evidence="4">
    <location>
        <begin position="231"/>
        <end position="245"/>
    </location>
</feature>
<evidence type="ECO:0000256" key="2">
    <source>
        <dbReference type="ARBA" id="ARBA00014934"/>
    </source>
</evidence>
<dbReference type="FunFam" id="3.40.50.410:FF:000005">
    <property type="entry name" value="26S proteasome non-ATPase regulatory subunit 4"/>
    <property type="match status" value="1"/>
</dbReference>
<dbReference type="GO" id="GO:0005829">
    <property type="term" value="C:cytosol"/>
    <property type="evidence" value="ECO:0007669"/>
    <property type="project" value="TreeGrafter"/>
</dbReference>
<proteinExistence type="inferred from homology"/>
<dbReference type="SMART" id="SM00726">
    <property type="entry name" value="UIM"/>
    <property type="match status" value="3"/>
</dbReference>
<dbReference type="EMBL" id="OB660167">
    <property type="protein sequence ID" value="CAD7223208.1"/>
    <property type="molecule type" value="Genomic_DNA"/>
</dbReference>
<dbReference type="OrthoDB" id="1731724at2759"/>
<keyword evidence="3" id="KW-0647">Proteasome</keyword>
<dbReference type="PANTHER" id="PTHR10223:SF0">
    <property type="entry name" value="26S PROTEASOME NON-ATPASE REGULATORY SUBUNIT 4"/>
    <property type="match status" value="1"/>
</dbReference>
<dbReference type="Pfam" id="PF13519">
    <property type="entry name" value="VWA_2"/>
    <property type="match status" value="1"/>
</dbReference>
<feature type="compositionally biased region" description="Basic and acidic residues" evidence="4">
    <location>
        <begin position="332"/>
        <end position="349"/>
    </location>
</feature>
<dbReference type="GO" id="GO:0005634">
    <property type="term" value="C:nucleus"/>
    <property type="evidence" value="ECO:0007669"/>
    <property type="project" value="TreeGrafter"/>
</dbReference>
<feature type="compositionally biased region" description="Basic and acidic residues" evidence="4">
    <location>
        <begin position="404"/>
        <end position="418"/>
    </location>
</feature>
<dbReference type="Gene3D" id="6.10.300.40">
    <property type="match status" value="1"/>
</dbReference>
<dbReference type="Gene3D" id="1.10.287.3990">
    <property type="match status" value="1"/>
</dbReference>
<gene>
    <name evidence="5" type="ORF">CTOB1V02_LOCUS1198</name>
</gene>
<protein>
    <recommendedName>
        <fullName evidence="2">26S proteasome non-ATPase regulatory subunit 4</fullName>
    </recommendedName>
</protein>
<dbReference type="InterPro" id="IPR027040">
    <property type="entry name" value="PSMD4"/>
</dbReference>
<evidence type="ECO:0000313" key="5">
    <source>
        <dbReference type="EMBL" id="CAD7223208.1"/>
    </source>
</evidence>
<dbReference type="GO" id="GO:0008540">
    <property type="term" value="C:proteasome regulatory particle, base subcomplex"/>
    <property type="evidence" value="ECO:0007669"/>
    <property type="project" value="TreeGrafter"/>
</dbReference>
<dbReference type="SMART" id="SM00327">
    <property type="entry name" value="VWA"/>
    <property type="match status" value="1"/>
</dbReference>
<dbReference type="GO" id="GO:0043161">
    <property type="term" value="P:proteasome-mediated ubiquitin-dependent protein catabolic process"/>
    <property type="evidence" value="ECO:0007669"/>
    <property type="project" value="TreeGrafter"/>
</dbReference>
<dbReference type="PROSITE" id="PS50330">
    <property type="entry name" value="UIM"/>
    <property type="match status" value="2"/>
</dbReference>
<feature type="region of interest" description="Disordered" evidence="4">
    <location>
        <begin position="231"/>
        <end position="305"/>
    </location>
</feature>
<dbReference type="PROSITE" id="PS50234">
    <property type="entry name" value="VWFA"/>
    <property type="match status" value="1"/>
</dbReference>
<dbReference type="InterPro" id="IPR036465">
    <property type="entry name" value="vWFA_dom_sf"/>
</dbReference>
<name>A0A7R8W505_9CRUS</name>
<dbReference type="CDD" id="cd01452">
    <property type="entry name" value="VWA_26S_proteasome_subunit"/>
    <property type="match status" value="1"/>
</dbReference>
<dbReference type="InterPro" id="IPR003903">
    <property type="entry name" value="UIM_dom"/>
</dbReference>
<reference evidence="5" key="1">
    <citation type="submission" date="2020-11" db="EMBL/GenBank/DDBJ databases">
        <authorList>
            <person name="Tran Van P."/>
        </authorList>
    </citation>
    <scope>NUCLEOTIDE SEQUENCE</scope>
</reference>
<evidence type="ECO:0000256" key="1">
    <source>
        <dbReference type="ARBA" id="ARBA00005574"/>
    </source>
</evidence>
<dbReference type="Pfam" id="PF02809">
    <property type="entry name" value="UIM"/>
    <property type="match status" value="3"/>
</dbReference>
<dbReference type="InterPro" id="IPR002035">
    <property type="entry name" value="VWF_A"/>
</dbReference>
<dbReference type="PANTHER" id="PTHR10223">
    <property type="entry name" value="26S PROTEASOME NON-ATPASE REGULATORY SUBUNIT 4"/>
    <property type="match status" value="1"/>
</dbReference>
<organism evidence="5">
    <name type="scientific">Cyprideis torosa</name>
    <dbReference type="NCBI Taxonomy" id="163714"/>
    <lineage>
        <taxon>Eukaryota</taxon>
        <taxon>Metazoa</taxon>
        <taxon>Ecdysozoa</taxon>
        <taxon>Arthropoda</taxon>
        <taxon>Crustacea</taxon>
        <taxon>Oligostraca</taxon>
        <taxon>Ostracoda</taxon>
        <taxon>Podocopa</taxon>
        <taxon>Podocopida</taxon>
        <taxon>Cytherocopina</taxon>
        <taxon>Cytheroidea</taxon>
        <taxon>Cytherideidae</taxon>
        <taxon>Cyprideis</taxon>
    </lineage>
</organism>
<comment type="similarity">
    <text evidence="1">Belongs to the proteasome subunit S5A family.</text>
</comment>
<accession>A0A7R8W505</accession>
<evidence type="ECO:0000256" key="3">
    <source>
        <dbReference type="ARBA" id="ARBA00022942"/>
    </source>
</evidence>
<dbReference type="Gene3D" id="3.40.50.410">
    <property type="entry name" value="von Willebrand factor, type A domain"/>
    <property type="match status" value="1"/>
</dbReference>
<feature type="region of interest" description="Disordered" evidence="4">
    <location>
        <begin position="325"/>
        <end position="418"/>
    </location>
</feature>
<dbReference type="GO" id="GO:0031593">
    <property type="term" value="F:polyubiquitin modification-dependent protein binding"/>
    <property type="evidence" value="ECO:0007669"/>
    <property type="project" value="TreeGrafter"/>
</dbReference>
<evidence type="ECO:0000256" key="4">
    <source>
        <dbReference type="SAM" id="MobiDB-lite"/>
    </source>
</evidence>
<feature type="compositionally biased region" description="Acidic residues" evidence="4">
    <location>
        <begin position="364"/>
        <end position="374"/>
    </location>
</feature>